<gene>
    <name evidence="4" type="ORF">ABS361_02560</name>
</gene>
<dbReference type="InterPro" id="IPR036380">
    <property type="entry name" value="Isochorismatase-like_sf"/>
</dbReference>
<dbReference type="EC" id="3.-.-.-" evidence="4"/>
<dbReference type="CDD" id="cd00431">
    <property type="entry name" value="cysteine_hydrolases"/>
    <property type="match status" value="1"/>
</dbReference>
<dbReference type="GO" id="GO:0016787">
    <property type="term" value="F:hydrolase activity"/>
    <property type="evidence" value="ECO:0007669"/>
    <property type="project" value="UniProtKB-KW"/>
</dbReference>
<protein>
    <submittedName>
        <fullName evidence="4">Isochorismatase family cysteine hydrolase</fullName>
        <ecNumber evidence="4">3.-.-.-</ecNumber>
    </submittedName>
</protein>
<evidence type="ECO:0000256" key="2">
    <source>
        <dbReference type="SAM" id="MobiDB-lite"/>
    </source>
</evidence>
<dbReference type="AlphaFoldDB" id="A0AAU7XEA7"/>
<dbReference type="EMBL" id="CP158568">
    <property type="protein sequence ID" value="XBY45195.1"/>
    <property type="molecule type" value="Genomic_DNA"/>
</dbReference>
<dbReference type="SUPFAM" id="SSF52499">
    <property type="entry name" value="Isochorismatase-like hydrolases"/>
    <property type="match status" value="1"/>
</dbReference>
<dbReference type="PANTHER" id="PTHR43540">
    <property type="entry name" value="PEROXYUREIDOACRYLATE/UREIDOACRYLATE AMIDOHYDROLASE-RELATED"/>
    <property type="match status" value="1"/>
</dbReference>
<feature type="region of interest" description="Disordered" evidence="2">
    <location>
        <begin position="1"/>
        <end position="22"/>
    </location>
</feature>
<evidence type="ECO:0000313" key="4">
    <source>
        <dbReference type="EMBL" id="XBY45195.1"/>
    </source>
</evidence>
<dbReference type="InterPro" id="IPR000868">
    <property type="entry name" value="Isochorismatase-like_dom"/>
</dbReference>
<dbReference type="InterPro" id="IPR050272">
    <property type="entry name" value="Isochorismatase-like_hydrls"/>
</dbReference>
<evidence type="ECO:0000256" key="1">
    <source>
        <dbReference type="ARBA" id="ARBA00022801"/>
    </source>
</evidence>
<dbReference type="RefSeq" id="WP_407050285.1">
    <property type="nucleotide sequence ID" value="NZ_CP158568.1"/>
</dbReference>
<accession>A0AAU7XEA7</accession>
<name>A0AAU7XEA7_9HYPH</name>
<keyword evidence="1 4" id="KW-0378">Hydrolase</keyword>
<reference evidence="4" key="1">
    <citation type="submission" date="2024-06" db="EMBL/GenBank/DDBJ databases">
        <title>Methylostella associata gen. nov., sp. nov., a novel Ancalomicrobiaceae-affiliated facultatively methylotrophic bacteria that feed on methanotrophs of the genus Methylococcus.</title>
        <authorList>
            <person name="Saltykova V."/>
            <person name="Danilova O.V."/>
            <person name="Oshkin I.Y."/>
            <person name="Belova S.E."/>
            <person name="Pimenov N.V."/>
            <person name="Dedysh S.N."/>
        </authorList>
    </citation>
    <scope>NUCLEOTIDE SEQUENCE</scope>
    <source>
        <strain evidence="4">S20</strain>
    </source>
</reference>
<sequence>MTLIRPDATERSTRPPRDGLPRPGPAAVHLCLDVQNLFAPGGPWPTPWMPRVLPVIAAIAERYAARTLFTRFVPAAEPGAAGGAWGDFYRHWPEVTLAAIEPDQLELVPELARLVPPARIVDKRSYSAFTGTDLGARLIAAGIDTVVVTGAETDVCVLASVLAAVDLGFRVFVVTDAVCSSSDRAHDAVLTLYGSRLKHQIIDVTAEELFALWPAA</sequence>
<dbReference type="PANTHER" id="PTHR43540:SF6">
    <property type="entry name" value="ISOCHORISMATASE-LIKE DOMAIN-CONTAINING PROTEIN"/>
    <property type="match status" value="1"/>
</dbReference>
<proteinExistence type="predicted"/>
<organism evidence="4">
    <name type="scientific">Methyloraptor flagellatus</name>
    <dbReference type="NCBI Taxonomy" id="3162530"/>
    <lineage>
        <taxon>Bacteria</taxon>
        <taxon>Pseudomonadati</taxon>
        <taxon>Pseudomonadota</taxon>
        <taxon>Alphaproteobacteria</taxon>
        <taxon>Hyphomicrobiales</taxon>
        <taxon>Ancalomicrobiaceae</taxon>
        <taxon>Methyloraptor</taxon>
    </lineage>
</organism>
<dbReference type="KEGG" id="mflg:ABS361_02560"/>
<feature type="compositionally biased region" description="Basic and acidic residues" evidence="2">
    <location>
        <begin position="7"/>
        <end position="20"/>
    </location>
</feature>
<evidence type="ECO:0000259" key="3">
    <source>
        <dbReference type="Pfam" id="PF00857"/>
    </source>
</evidence>
<dbReference type="Gene3D" id="3.40.50.850">
    <property type="entry name" value="Isochorismatase-like"/>
    <property type="match status" value="1"/>
</dbReference>
<dbReference type="Pfam" id="PF00857">
    <property type="entry name" value="Isochorismatase"/>
    <property type="match status" value="1"/>
</dbReference>
<feature type="domain" description="Isochorismatase-like" evidence="3">
    <location>
        <begin position="28"/>
        <end position="191"/>
    </location>
</feature>